<keyword evidence="5 6" id="KW-0482">Metalloprotease</keyword>
<dbReference type="GeneID" id="87883394"/>
<dbReference type="AlphaFoldDB" id="A0AAJ0M4T9"/>
<feature type="region of interest" description="Disordered" evidence="7">
    <location>
        <begin position="41"/>
        <end position="65"/>
    </location>
</feature>
<reference evidence="10" key="1">
    <citation type="journal article" date="2023" name="Mol. Phylogenet. Evol.">
        <title>Genome-scale phylogeny and comparative genomics of the fungal order Sordariales.</title>
        <authorList>
            <person name="Hensen N."/>
            <person name="Bonometti L."/>
            <person name="Westerberg I."/>
            <person name="Brannstrom I.O."/>
            <person name="Guillou S."/>
            <person name="Cros-Aarteil S."/>
            <person name="Calhoun S."/>
            <person name="Haridas S."/>
            <person name="Kuo A."/>
            <person name="Mondo S."/>
            <person name="Pangilinan J."/>
            <person name="Riley R."/>
            <person name="LaButti K."/>
            <person name="Andreopoulos B."/>
            <person name="Lipzen A."/>
            <person name="Chen C."/>
            <person name="Yan M."/>
            <person name="Daum C."/>
            <person name="Ng V."/>
            <person name="Clum A."/>
            <person name="Steindorff A."/>
            <person name="Ohm R.A."/>
            <person name="Martin F."/>
            <person name="Silar P."/>
            <person name="Natvig D.O."/>
            <person name="Lalanne C."/>
            <person name="Gautier V."/>
            <person name="Ament-Velasquez S.L."/>
            <person name="Kruys A."/>
            <person name="Hutchinson M.I."/>
            <person name="Powell A.J."/>
            <person name="Barry K."/>
            <person name="Miller A.N."/>
            <person name="Grigoriev I.V."/>
            <person name="Debuchy R."/>
            <person name="Gladieux P."/>
            <person name="Hiltunen Thoren M."/>
            <person name="Johannesson H."/>
        </authorList>
    </citation>
    <scope>NUCLEOTIDE SEQUENCE</scope>
    <source>
        <strain evidence="10">CBS 333.67</strain>
    </source>
</reference>
<keyword evidence="8" id="KW-0472">Membrane</keyword>
<keyword evidence="4 6" id="KW-0862">Zinc</keyword>
<keyword evidence="8" id="KW-1133">Transmembrane helix</keyword>
<name>A0AAJ0M4T9_9PEZI</name>
<dbReference type="GO" id="GO:0034982">
    <property type="term" value="P:mitochondrial protein processing"/>
    <property type="evidence" value="ECO:0007669"/>
    <property type="project" value="TreeGrafter"/>
</dbReference>
<feature type="compositionally biased region" description="Pro residues" evidence="7">
    <location>
        <begin position="45"/>
        <end position="65"/>
    </location>
</feature>
<dbReference type="GO" id="GO:0006515">
    <property type="term" value="P:protein quality control for misfolded or incompletely synthesized proteins"/>
    <property type="evidence" value="ECO:0007669"/>
    <property type="project" value="TreeGrafter"/>
</dbReference>
<keyword evidence="2" id="KW-0479">Metal-binding</keyword>
<sequence>MRPFVSPWILPSSPSILLRTRPPPTRPAVSPFHATARSLFLSQRPPSPPQRCEPLRVPPPPLPHQPTPPHLLTLPFRRAAQQQRCSYHQNHHDPYDPQHRATRLATAKPLVHWRGWRALNTPSTYTVVAAAISGALIFYFSNLETVPVSGRTRFNVYSPASVRKVGEMEYKRVLWELEQKGMGFLPEWDPRTARVKRVMQRLIPFSGLQGEGEEEGGNYEWEVFVVDDPHTANAFVIPGGKVFVFSGILPLARNDSGLATVLGHEIAHNLADHHGERLSQDLGASVLLYSLVIMGGVFGLGPFIMHFFGSRFMDVAFGFPMSRLQESEADYIGLMMMAEACYDPSEAASFWARMERAQGQEVPEWMSTHPTNVSRIKKIQEWLPKAMEKRAQSDCSSTTAFADLFRQALRTGQVIVLG</sequence>
<evidence type="ECO:0000313" key="10">
    <source>
        <dbReference type="EMBL" id="KAK3309063.1"/>
    </source>
</evidence>
<evidence type="ECO:0000256" key="6">
    <source>
        <dbReference type="RuleBase" id="RU003983"/>
    </source>
</evidence>
<accession>A0AAJ0M4T9</accession>
<evidence type="ECO:0000313" key="11">
    <source>
        <dbReference type="Proteomes" id="UP001273166"/>
    </source>
</evidence>
<evidence type="ECO:0000256" key="1">
    <source>
        <dbReference type="ARBA" id="ARBA00022670"/>
    </source>
</evidence>
<feature type="transmembrane region" description="Helical" evidence="8">
    <location>
        <begin position="286"/>
        <end position="308"/>
    </location>
</feature>
<comment type="similarity">
    <text evidence="6">Belongs to the peptidase M48 family.</text>
</comment>
<feature type="domain" description="Peptidase M48" evidence="9">
    <location>
        <begin position="191"/>
        <end position="382"/>
    </location>
</feature>
<keyword evidence="11" id="KW-1185">Reference proteome</keyword>
<keyword evidence="3 6" id="KW-0378">Hydrolase</keyword>
<dbReference type="RefSeq" id="XP_062724843.1">
    <property type="nucleotide sequence ID" value="XM_062864565.1"/>
</dbReference>
<dbReference type="GO" id="GO:0046872">
    <property type="term" value="F:metal ion binding"/>
    <property type="evidence" value="ECO:0007669"/>
    <property type="project" value="UniProtKB-KW"/>
</dbReference>
<gene>
    <name evidence="10" type="ORF">B0T15DRAFT_390993</name>
</gene>
<dbReference type="InterPro" id="IPR051156">
    <property type="entry name" value="Mito/Outer_Membr_Metalloprot"/>
</dbReference>
<evidence type="ECO:0000256" key="8">
    <source>
        <dbReference type="SAM" id="Phobius"/>
    </source>
</evidence>
<keyword evidence="8" id="KW-0812">Transmembrane</keyword>
<proteinExistence type="inferred from homology"/>
<evidence type="ECO:0000256" key="2">
    <source>
        <dbReference type="ARBA" id="ARBA00022723"/>
    </source>
</evidence>
<comment type="cofactor">
    <cofactor evidence="6">
        <name>Zn(2+)</name>
        <dbReference type="ChEBI" id="CHEBI:29105"/>
    </cofactor>
    <text evidence="6">Binds 1 zinc ion per subunit.</text>
</comment>
<evidence type="ECO:0000256" key="4">
    <source>
        <dbReference type="ARBA" id="ARBA00022833"/>
    </source>
</evidence>
<evidence type="ECO:0000259" key="9">
    <source>
        <dbReference type="Pfam" id="PF01435"/>
    </source>
</evidence>
<organism evidence="10 11">
    <name type="scientific">Chaetomium strumarium</name>
    <dbReference type="NCBI Taxonomy" id="1170767"/>
    <lineage>
        <taxon>Eukaryota</taxon>
        <taxon>Fungi</taxon>
        <taxon>Dikarya</taxon>
        <taxon>Ascomycota</taxon>
        <taxon>Pezizomycotina</taxon>
        <taxon>Sordariomycetes</taxon>
        <taxon>Sordariomycetidae</taxon>
        <taxon>Sordariales</taxon>
        <taxon>Chaetomiaceae</taxon>
        <taxon>Chaetomium</taxon>
    </lineage>
</organism>
<dbReference type="Proteomes" id="UP001273166">
    <property type="component" value="Unassembled WGS sequence"/>
</dbReference>
<keyword evidence="1 6" id="KW-0645">Protease</keyword>
<dbReference type="Pfam" id="PF01435">
    <property type="entry name" value="Peptidase_M48"/>
    <property type="match status" value="1"/>
</dbReference>
<dbReference type="EMBL" id="JAUDZG010000002">
    <property type="protein sequence ID" value="KAK3309063.1"/>
    <property type="molecule type" value="Genomic_DNA"/>
</dbReference>
<dbReference type="GO" id="GO:0004222">
    <property type="term" value="F:metalloendopeptidase activity"/>
    <property type="evidence" value="ECO:0007669"/>
    <property type="project" value="InterPro"/>
</dbReference>
<dbReference type="GO" id="GO:0005743">
    <property type="term" value="C:mitochondrial inner membrane"/>
    <property type="evidence" value="ECO:0007669"/>
    <property type="project" value="TreeGrafter"/>
</dbReference>
<evidence type="ECO:0000256" key="7">
    <source>
        <dbReference type="SAM" id="MobiDB-lite"/>
    </source>
</evidence>
<protein>
    <submittedName>
        <fullName evidence="10">Peptidase family M48-domain-containing protein</fullName>
    </submittedName>
</protein>
<dbReference type="PANTHER" id="PTHR22726">
    <property type="entry name" value="METALLOENDOPEPTIDASE OMA1"/>
    <property type="match status" value="1"/>
</dbReference>
<dbReference type="CDD" id="cd07331">
    <property type="entry name" value="M48C_Oma1_like"/>
    <property type="match status" value="1"/>
</dbReference>
<dbReference type="InterPro" id="IPR001915">
    <property type="entry name" value="Peptidase_M48"/>
</dbReference>
<evidence type="ECO:0000256" key="5">
    <source>
        <dbReference type="ARBA" id="ARBA00023049"/>
    </source>
</evidence>
<dbReference type="Gene3D" id="3.30.2010.10">
    <property type="entry name" value="Metalloproteases ('zincins'), catalytic domain"/>
    <property type="match status" value="1"/>
</dbReference>
<reference evidence="10" key="2">
    <citation type="submission" date="2023-06" db="EMBL/GenBank/DDBJ databases">
        <authorList>
            <consortium name="Lawrence Berkeley National Laboratory"/>
            <person name="Mondo S.J."/>
            <person name="Hensen N."/>
            <person name="Bonometti L."/>
            <person name="Westerberg I."/>
            <person name="Brannstrom I.O."/>
            <person name="Guillou S."/>
            <person name="Cros-Aarteil S."/>
            <person name="Calhoun S."/>
            <person name="Haridas S."/>
            <person name="Kuo A."/>
            <person name="Pangilinan J."/>
            <person name="Riley R."/>
            <person name="Labutti K."/>
            <person name="Andreopoulos B."/>
            <person name="Lipzen A."/>
            <person name="Chen C."/>
            <person name="Yanf M."/>
            <person name="Daum C."/>
            <person name="Ng V."/>
            <person name="Clum A."/>
            <person name="Steindorff A."/>
            <person name="Ohm R."/>
            <person name="Martin F."/>
            <person name="Silar P."/>
            <person name="Natvig D."/>
            <person name="Lalanne C."/>
            <person name="Gautier V."/>
            <person name="Ament-Velasquez S.L."/>
            <person name="Kruys A."/>
            <person name="Hutchinson M.I."/>
            <person name="Powell A.J."/>
            <person name="Barry K."/>
            <person name="Miller A.N."/>
            <person name="Grigoriev I.V."/>
            <person name="Debuchy R."/>
            <person name="Gladieux P."/>
            <person name="Thoren M.H."/>
            <person name="Johannesson H."/>
        </authorList>
    </citation>
    <scope>NUCLEOTIDE SEQUENCE</scope>
    <source>
        <strain evidence="10">CBS 333.67</strain>
    </source>
</reference>
<dbReference type="PANTHER" id="PTHR22726:SF1">
    <property type="entry name" value="METALLOENDOPEPTIDASE OMA1, MITOCHONDRIAL"/>
    <property type="match status" value="1"/>
</dbReference>
<comment type="caution">
    <text evidence="10">The sequence shown here is derived from an EMBL/GenBank/DDBJ whole genome shotgun (WGS) entry which is preliminary data.</text>
</comment>
<evidence type="ECO:0000256" key="3">
    <source>
        <dbReference type="ARBA" id="ARBA00022801"/>
    </source>
</evidence>